<organism evidence="2">
    <name type="scientific">marine metagenome</name>
    <dbReference type="NCBI Taxonomy" id="408172"/>
    <lineage>
        <taxon>unclassified sequences</taxon>
        <taxon>metagenomes</taxon>
        <taxon>ecological metagenomes</taxon>
    </lineage>
</organism>
<gene>
    <name evidence="2" type="ORF">METZ01_LOCUS248195</name>
</gene>
<sequence length="36" mass="4334">MGFKDWLGEQGKNLEAWDERRQKENAAREEVEKAKR</sequence>
<feature type="non-terminal residue" evidence="2">
    <location>
        <position position="36"/>
    </location>
</feature>
<proteinExistence type="predicted"/>
<evidence type="ECO:0000256" key="1">
    <source>
        <dbReference type="SAM" id="MobiDB-lite"/>
    </source>
</evidence>
<reference evidence="2" key="1">
    <citation type="submission" date="2018-05" db="EMBL/GenBank/DDBJ databases">
        <authorList>
            <person name="Lanie J.A."/>
            <person name="Ng W.-L."/>
            <person name="Kazmierczak K.M."/>
            <person name="Andrzejewski T.M."/>
            <person name="Davidsen T.M."/>
            <person name="Wayne K.J."/>
            <person name="Tettelin H."/>
            <person name="Glass J.I."/>
            <person name="Rusch D."/>
            <person name="Podicherti R."/>
            <person name="Tsui H.-C.T."/>
            <person name="Winkler M.E."/>
        </authorList>
    </citation>
    <scope>NUCLEOTIDE SEQUENCE</scope>
</reference>
<feature type="region of interest" description="Disordered" evidence="1">
    <location>
        <begin position="17"/>
        <end position="36"/>
    </location>
</feature>
<accession>A0A382I9G5</accession>
<evidence type="ECO:0000313" key="2">
    <source>
        <dbReference type="EMBL" id="SVB95341.1"/>
    </source>
</evidence>
<name>A0A382I9G5_9ZZZZ</name>
<dbReference type="AlphaFoldDB" id="A0A382I9G5"/>
<protein>
    <submittedName>
        <fullName evidence="2">Uncharacterized protein</fullName>
    </submittedName>
</protein>
<dbReference type="EMBL" id="UINC01065552">
    <property type="protein sequence ID" value="SVB95341.1"/>
    <property type="molecule type" value="Genomic_DNA"/>
</dbReference>